<name>J9FQU9_9ZZZZ</name>
<feature type="non-terminal residue" evidence="2">
    <location>
        <position position="1"/>
    </location>
</feature>
<evidence type="ECO:0000313" key="2">
    <source>
        <dbReference type="EMBL" id="EJW89744.1"/>
    </source>
</evidence>
<feature type="region of interest" description="Disordered" evidence="1">
    <location>
        <begin position="1"/>
        <end position="26"/>
    </location>
</feature>
<evidence type="ECO:0000256" key="1">
    <source>
        <dbReference type="SAM" id="MobiDB-lite"/>
    </source>
</evidence>
<accession>J9FQU9</accession>
<protein>
    <submittedName>
        <fullName evidence="2">Uncharacterized protein</fullName>
    </submittedName>
</protein>
<dbReference type="EMBL" id="AMCI01009287">
    <property type="protein sequence ID" value="EJW89744.1"/>
    <property type="molecule type" value="Genomic_DNA"/>
</dbReference>
<dbReference type="AlphaFoldDB" id="J9FQU9"/>
<feature type="compositionally biased region" description="Polar residues" evidence="1">
    <location>
        <begin position="15"/>
        <end position="24"/>
    </location>
</feature>
<proteinExistence type="predicted"/>
<feature type="non-terminal residue" evidence="2">
    <location>
        <position position="92"/>
    </location>
</feature>
<organism evidence="2">
    <name type="scientific">gut metagenome</name>
    <dbReference type="NCBI Taxonomy" id="749906"/>
    <lineage>
        <taxon>unclassified sequences</taxon>
        <taxon>metagenomes</taxon>
        <taxon>organismal metagenomes</taxon>
    </lineage>
</organism>
<comment type="caution">
    <text evidence="2">The sequence shown here is derived from an EMBL/GenBank/DDBJ whole genome shotgun (WGS) entry which is preliminary data.</text>
</comment>
<reference evidence="2" key="1">
    <citation type="journal article" date="2012" name="PLoS ONE">
        <title>Gene sets for utilization of primary and secondary nutrition supplies in the distal gut of endangered iberian lynx.</title>
        <authorList>
            <person name="Alcaide M."/>
            <person name="Messina E."/>
            <person name="Richter M."/>
            <person name="Bargiela R."/>
            <person name="Peplies J."/>
            <person name="Huws S.A."/>
            <person name="Newbold C.J."/>
            <person name="Golyshin P.N."/>
            <person name="Simon M.A."/>
            <person name="Lopez G."/>
            <person name="Yakimov M.M."/>
            <person name="Ferrer M."/>
        </authorList>
    </citation>
    <scope>NUCLEOTIDE SEQUENCE</scope>
</reference>
<gene>
    <name evidence="2" type="ORF">EVA_22149</name>
</gene>
<sequence length="92" mass="10701">DSDLVLIQESEKQENTSSTQLSTKEQQDDTYWNGFLQNLEASDKQTDKSERLVCRLDRDLADSLDDCVIYNRSRSDMVNAIVRTFFNTYLPQ</sequence>